<feature type="region of interest" description="Disordered" evidence="1">
    <location>
        <begin position="43"/>
        <end position="63"/>
    </location>
</feature>
<sequence length="63" mass="6932">MASLIQFLRIVDCSNTHTLRKVRSHCFPATSSQSLIRRISALRGAEEAQETEEAEGARRTSGG</sequence>
<name>A0AAV6RL73_SOLSE</name>
<gene>
    <name evidence="2" type="ORF">JOB18_015816</name>
</gene>
<keyword evidence="3" id="KW-1185">Reference proteome</keyword>
<proteinExistence type="predicted"/>
<reference evidence="2 3" key="1">
    <citation type="journal article" date="2021" name="Sci. Rep.">
        <title>Chromosome anchoring in Senegalese sole (Solea senegalensis) reveals sex-associated markers and genome rearrangements in flatfish.</title>
        <authorList>
            <person name="Guerrero-Cozar I."/>
            <person name="Gomez-Garrido J."/>
            <person name="Berbel C."/>
            <person name="Martinez-Blanch J.F."/>
            <person name="Alioto T."/>
            <person name="Claros M.G."/>
            <person name="Gagnaire P.A."/>
            <person name="Manchado M."/>
        </authorList>
    </citation>
    <scope>NUCLEOTIDE SEQUENCE [LARGE SCALE GENOMIC DNA]</scope>
    <source>
        <strain evidence="2">Sse05_10M</strain>
    </source>
</reference>
<accession>A0AAV6RL73</accession>
<protein>
    <submittedName>
        <fullName evidence="2">Uncharacterized protein</fullName>
    </submittedName>
</protein>
<dbReference type="Proteomes" id="UP000693946">
    <property type="component" value="Linkage Group LG19"/>
</dbReference>
<dbReference type="AlphaFoldDB" id="A0AAV6RL73"/>
<evidence type="ECO:0000256" key="1">
    <source>
        <dbReference type="SAM" id="MobiDB-lite"/>
    </source>
</evidence>
<dbReference type="EMBL" id="JAGKHQ010000011">
    <property type="protein sequence ID" value="KAG7504752.1"/>
    <property type="molecule type" value="Genomic_DNA"/>
</dbReference>
<organism evidence="2 3">
    <name type="scientific">Solea senegalensis</name>
    <name type="common">Senegalese sole</name>
    <dbReference type="NCBI Taxonomy" id="28829"/>
    <lineage>
        <taxon>Eukaryota</taxon>
        <taxon>Metazoa</taxon>
        <taxon>Chordata</taxon>
        <taxon>Craniata</taxon>
        <taxon>Vertebrata</taxon>
        <taxon>Euteleostomi</taxon>
        <taxon>Actinopterygii</taxon>
        <taxon>Neopterygii</taxon>
        <taxon>Teleostei</taxon>
        <taxon>Neoteleostei</taxon>
        <taxon>Acanthomorphata</taxon>
        <taxon>Carangaria</taxon>
        <taxon>Pleuronectiformes</taxon>
        <taxon>Pleuronectoidei</taxon>
        <taxon>Soleidae</taxon>
        <taxon>Solea</taxon>
    </lineage>
</organism>
<comment type="caution">
    <text evidence="2">The sequence shown here is derived from an EMBL/GenBank/DDBJ whole genome shotgun (WGS) entry which is preliminary data.</text>
</comment>
<evidence type="ECO:0000313" key="2">
    <source>
        <dbReference type="EMBL" id="KAG7504752.1"/>
    </source>
</evidence>
<evidence type="ECO:0000313" key="3">
    <source>
        <dbReference type="Proteomes" id="UP000693946"/>
    </source>
</evidence>